<dbReference type="EMBL" id="CP042260">
    <property type="protein sequence ID" value="QDY67666.1"/>
    <property type="molecule type" value="Genomic_DNA"/>
</dbReference>
<accession>A0ABX5YDC0</accession>
<dbReference type="CDD" id="cd01066">
    <property type="entry name" value="APP_MetAP"/>
    <property type="match status" value="1"/>
</dbReference>
<proteinExistence type="predicted"/>
<dbReference type="PANTHER" id="PTHR46112:SF2">
    <property type="entry name" value="XAA-PRO AMINOPEPTIDASE P-RELATED"/>
    <property type="match status" value="1"/>
</dbReference>
<keyword evidence="2" id="KW-0378">Hydrolase</keyword>
<sequence>MCNCRGKSRISVPHRKVQAIARETMDVAQQSIYPGQHLTAVRDLCEETMLSLGADSFWYRGIGAFVFCGKDTTLSVPGKSYETADRTIASDDIITIDLSPQKDGLWGDFARTIIVESGKPLLDSKLTQNTEWREGILAEEQLHAILINVARPEMTFEELHTRMNAHVVELGFENIDFLGNLGHSIERNSADRIYIEPGNTRRLDETELFTFEPHIKRPDGEYGFKHENIYQFRGSTLDAI</sequence>
<reference evidence="2 3" key="1">
    <citation type="submission" date="2019-07" db="EMBL/GenBank/DDBJ databases">
        <title>Complete Genome Sequence of drought tolerant Plant Growth-Promoting Rhizobacterium Glutamicibacter halophytocola DR408.</title>
        <authorList>
            <person name="Nishu S.D."/>
            <person name="Lee T.K."/>
        </authorList>
    </citation>
    <scope>NUCLEOTIDE SEQUENCE [LARGE SCALE GENOMIC DNA]</scope>
    <source>
        <strain evidence="2 3">DR408</strain>
    </source>
</reference>
<dbReference type="Gene3D" id="3.90.230.10">
    <property type="entry name" value="Creatinase/methionine aminopeptidase superfamily"/>
    <property type="match status" value="1"/>
</dbReference>
<dbReference type="GO" id="GO:0004177">
    <property type="term" value="F:aminopeptidase activity"/>
    <property type="evidence" value="ECO:0007669"/>
    <property type="project" value="UniProtKB-KW"/>
</dbReference>
<dbReference type="Pfam" id="PF00557">
    <property type="entry name" value="Peptidase_M24"/>
    <property type="match status" value="1"/>
</dbReference>
<organism evidence="2 3">
    <name type="scientific">Glutamicibacter halophytocola</name>
    <dbReference type="NCBI Taxonomy" id="1933880"/>
    <lineage>
        <taxon>Bacteria</taxon>
        <taxon>Bacillati</taxon>
        <taxon>Actinomycetota</taxon>
        <taxon>Actinomycetes</taxon>
        <taxon>Micrococcales</taxon>
        <taxon>Micrococcaceae</taxon>
        <taxon>Glutamicibacter</taxon>
    </lineage>
</organism>
<dbReference type="InterPro" id="IPR050659">
    <property type="entry name" value="Peptidase_M24B"/>
</dbReference>
<keyword evidence="2" id="KW-0031">Aminopeptidase</keyword>
<feature type="domain" description="Peptidase M24" evidence="1">
    <location>
        <begin position="15"/>
        <end position="230"/>
    </location>
</feature>
<protein>
    <submittedName>
        <fullName evidence="2">Aminopeptidase P family protein</fullName>
    </submittedName>
</protein>
<dbReference type="InterPro" id="IPR036005">
    <property type="entry name" value="Creatinase/aminopeptidase-like"/>
</dbReference>
<keyword evidence="2" id="KW-0645">Protease</keyword>
<gene>
    <name evidence="2" type="ORF">FQA45_15890</name>
</gene>
<dbReference type="PANTHER" id="PTHR46112">
    <property type="entry name" value="AMINOPEPTIDASE"/>
    <property type="match status" value="1"/>
</dbReference>
<dbReference type="Proteomes" id="UP000320717">
    <property type="component" value="Chromosome"/>
</dbReference>
<dbReference type="SUPFAM" id="SSF55920">
    <property type="entry name" value="Creatinase/aminopeptidase"/>
    <property type="match status" value="1"/>
</dbReference>
<evidence type="ECO:0000259" key="1">
    <source>
        <dbReference type="Pfam" id="PF00557"/>
    </source>
</evidence>
<dbReference type="InterPro" id="IPR000994">
    <property type="entry name" value="Pept_M24"/>
</dbReference>
<evidence type="ECO:0000313" key="3">
    <source>
        <dbReference type="Proteomes" id="UP000320717"/>
    </source>
</evidence>
<keyword evidence="3" id="KW-1185">Reference proteome</keyword>
<name>A0ABX5YDC0_9MICC</name>
<evidence type="ECO:0000313" key="2">
    <source>
        <dbReference type="EMBL" id="QDY67666.1"/>
    </source>
</evidence>